<dbReference type="AlphaFoldDB" id="A0A1S1PD75"/>
<feature type="domain" description="D-isomer specific 2-hydroxyacid dehydrogenase NAD-binding" evidence="6">
    <location>
        <begin position="112"/>
        <end position="284"/>
    </location>
</feature>
<evidence type="ECO:0000259" key="6">
    <source>
        <dbReference type="Pfam" id="PF02826"/>
    </source>
</evidence>
<proteinExistence type="inferred from homology"/>
<dbReference type="CDD" id="cd12156">
    <property type="entry name" value="HPPR"/>
    <property type="match status" value="1"/>
</dbReference>
<dbReference type="SUPFAM" id="SSF51735">
    <property type="entry name" value="NAD(P)-binding Rossmann-fold domains"/>
    <property type="match status" value="1"/>
</dbReference>
<dbReference type="GO" id="GO:0016618">
    <property type="term" value="F:hydroxypyruvate reductase [NAD(P)H] activity"/>
    <property type="evidence" value="ECO:0007669"/>
    <property type="project" value="TreeGrafter"/>
</dbReference>
<dbReference type="InterPro" id="IPR006139">
    <property type="entry name" value="D-isomer_2_OHA_DH_cat_dom"/>
</dbReference>
<keyword evidence="3" id="KW-0520">NAD</keyword>
<gene>
    <name evidence="7" type="ORF">BK022_02600</name>
</gene>
<name>A0A1S1PD75_METEX</name>
<organism evidence="7 8">
    <name type="scientific">Methylorubrum extorquens</name>
    <name type="common">Methylobacterium dichloromethanicum</name>
    <name type="synonym">Methylobacterium extorquens</name>
    <dbReference type="NCBI Taxonomy" id="408"/>
    <lineage>
        <taxon>Bacteria</taxon>
        <taxon>Pseudomonadati</taxon>
        <taxon>Pseudomonadota</taxon>
        <taxon>Alphaproteobacteria</taxon>
        <taxon>Hyphomicrobiales</taxon>
        <taxon>Methylobacteriaceae</taxon>
        <taxon>Methylorubrum</taxon>
    </lineage>
</organism>
<dbReference type="Proteomes" id="UP000180215">
    <property type="component" value="Unassembled WGS sequence"/>
</dbReference>
<evidence type="ECO:0000313" key="7">
    <source>
        <dbReference type="EMBL" id="OHV17944.1"/>
    </source>
</evidence>
<dbReference type="GO" id="GO:0030267">
    <property type="term" value="F:glyoxylate reductase (NADPH) activity"/>
    <property type="evidence" value="ECO:0007669"/>
    <property type="project" value="TreeGrafter"/>
</dbReference>
<dbReference type="Pfam" id="PF00389">
    <property type="entry name" value="2-Hacid_dh"/>
    <property type="match status" value="1"/>
</dbReference>
<dbReference type="Gene3D" id="3.40.50.720">
    <property type="entry name" value="NAD(P)-binding Rossmann-like Domain"/>
    <property type="match status" value="2"/>
</dbReference>
<comment type="caution">
    <text evidence="7">The sequence shown here is derived from an EMBL/GenBank/DDBJ whole genome shotgun (WGS) entry which is preliminary data.</text>
</comment>
<dbReference type="GO" id="GO:0051287">
    <property type="term" value="F:NAD binding"/>
    <property type="evidence" value="ECO:0007669"/>
    <property type="project" value="InterPro"/>
</dbReference>
<sequence length="324" mass="34589">MPPAETPDILLIRQTRPDVAGRLAERFRLHRLEEAPDREAFLDAVGPRIRGLAVGAMCPIDARLFDRLPQLEIVASFGVGYDTIDAGEAHRRGIVVTHTPDVLSDEVADLALGLLLATLRQIPQADRYLRAGRWREGSFPLTTSLRERRVGILGLGRIGRAIAQRLEGFGVRIAYHGRTPQADVGYTYHGSLLGLAQAVDTLIVAAPGGPGTNGIVDAGVLAALGPDGIVVNIARGSVIDEPALIAALQAGTILGAGLDVFANEPQVPQALIDLDRTVLLPHVGSGSHHTRAAMGRLLTDNLFSWFDGKGPVTPVPETPWKGQR</sequence>
<dbReference type="GO" id="GO:0005829">
    <property type="term" value="C:cytosol"/>
    <property type="evidence" value="ECO:0007669"/>
    <property type="project" value="TreeGrafter"/>
</dbReference>
<dbReference type="InterPro" id="IPR006140">
    <property type="entry name" value="D-isomer_DH_NAD-bd"/>
</dbReference>
<dbReference type="FunFam" id="3.40.50.720:FF:000213">
    <property type="entry name" value="Putative 2-hydroxyacid dehydrogenase"/>
    <property type="match status" value="1"/>
</dbReference>
<dbReference type="InterPro" id="IPR050223">
    <property type="entry name" value="D-isomer_2-hydroxyacid_DH"/>
</dbReference>
<evidence type="ECO:0000256" key="1">
    <source>
        <dbReference type="ARBA" id="ARBA00022857"/>
    </source>
</evidence>
<dbReference type="PANTHER" id="PTHR10996">
    <property type="entry name" value="2-HYDROXYACID DEHYDROGENASE-RELATED"/>
    <property type="match status" value="1"/>
</dbReference>
<feature type="domain" description="D-isomer specific 2-hydroxyacid dehydrogenase catalytic" evidence="5">
    <location>
        <begin position="15"/>
        <end position="315"/>
    </location>
</feature>
<dbReference type="SUPFAM" id="SSF52283">
    <property type="entry name" value="Formate/glycerate dehydrogenase catalytic domain-like"/>
    <property type="match status" value="1"/>
</dbReference>
<evidence type="ECO:0000256" key="3">
    <source>
        <dbReference type="ARBA" id="ARBA00023027"/>
    </source>
</evidence>
<evidence type="ECO:0000256" key="2">
    <source>
        <dbReference type="ARBA" id="ARBA00023002"/>
    </source>
</evidence>
<comment type="similarity">
    <text evidence="4">Belongs to the D-isomer specific 2-hydroxyacid dehydrogenase family.</text>
</comment>
<protein>
    <submittedName>
        <fullName evidence="7">2-hydroxyacid dehydrogenase</fullName>
    </submittedName>
</protein>
<accession>A0A1S1PD75</accession>
<evidence type="ECO:0000256" key="4">
    <source>
        <dbReference type="RuleBase" id="RU003719"/>
    </source>
</evidence>
<evidence type="ECO:0000259" key="5">
    <source>
        <dbReference type="Pfam" id="PF00389"/>
    </source>
</evidence>
<dbReference type="Pfam" id="PF02826">
    <property type="entry name" value="2-Hacid_dh_C"/>
    <property type="match status" value="1"/>
</dbReference>
<dbReference type="InterPro" id="IPR036291">
    <property type="entry name" value="NAD(P)-bd_dom_sf"/>
</dbReference>
<keyword evidence="1" id="KW-0521">NADP</keyword>
<keyword evidence="2 4" id="KW-0560">Oxidoreductase</keyword>
<reference evidence="7 8" key="1">
    <citation type="submission" date="2016-10" db="EMBL/GenBank/DDBJ databases">
        <title>Draft genome sequence of Methylobacterium extorquens CP3, a seed endophyte of Crotalaria pumila with plant growth-promoting and metal tolerance properties.</title>
        <authorList>
            <person name="Sanchez-Lopez A.S."/>
            <person name="Van Hamme J.D."/>
            <person name="Thijs S."/>
            <person name="Mcammond B.M."/>
            <person name="Stevens V."/>
            <person name="Gonzalez-Chavez M.D.C."/>
            <person name="Vangronsveld J."/>
        </authorList>
    </citation>
    <scope>NUCLEOTIDE SEQUENCE [LARGE SCALE GENOMIC DNA]</scope>
    <source>
        <strain evidence="7 8">CP3</strain>
    </source>
</reference>
<dbReference type="EMBL" id="MNAO01000014">
    <property type="protein sequence ID" value="OHV17944.1"/>
    <property type="molecule type" value="Genomic_DNA"/>
</dbReference>
<dbReference type="PANTHER" id="PTHR10996:SF178">
    <property type="entry name" value="2-HYDROXYACID DEHYDROGENASE YGL185C-RELATED"/>
    <property type="match status" value="1"/>
</dbReference>
<evidence type="ECO:0000313" key="8">
    <source>
        <dbReference type="Proteomes" id="UP000180215"/>
    </source>
</evidence>